<gene>
    <name evidence="2" type="ORF">MNOR_LOCUS2718</name>
</gene>
<protein>
    <submittedName>
        <fullName evidence="2">Uncharacterized protein</fullName>
    </submittedName>
</protein>
<proteinExistence type="predicted"/>
<evidence type="ECO:0000313" key="3">
    <source>
        <dbReference type="Proteomes" id="UP001497623"/>
    </source>
</evidence>
<dbReference type="AlphaFoldDB" id="A0AAV2PQV8"/>
<sequence>MGKIKEVHENEDQQYDIVAGPSTSKVVTDDGTSAFSEATCDWAILAKELKTNVNMSSWIKEELPDSDDEVEFLGFSPTFQCLPNIPSFMSLLPHYDPLMSPTYVQRTPSPASSVPPNSSHSTSRVPSPSISLPSTPHLSRSPSHSPSRPNPPSPSCPSSAFHASIPPPHSPPFFPVRPPSSPPSQPPSPAPSRPYTPDNEGDMVKIKKEPTEIKQEIDDNHEQRAEIEQVDILEENCTASTSKSPKSKKSRNRELDGLCDALTQYFIPNSLDTSVRNSCVKDDKSKSPTIIIDKYNKNMKRKSLPSINETSKKEKQTRKSIDSTISLKKRKLKKNVHSPQKNKSGRNASVDSKDNNKKSGNKTNFPSDIMYELPTLPSEPYPSSHMLSHFPPWPTPFEENNEDSLEMDTSDEEIDERNSDDENLPTAIGLKRENLTSENFQSIYNDRPEPPNLIDIHMWGLLETPYLCNLLQSLNLIPKKKNCDSCGLEMSLTKRNLITVIDRLIWMCENNNCNETVGLRTGTIFERSKLSFTSILKMVHLFVSGISSENIIYETSTKEEEVLEWLAFFKETLIIHLMNNSESTGGPRHTVDVGDAPVHNSAALLVYGIQDAQLLCGLERETGKTFLLSYMKHFVKTEVGEDLLICDPPVDSMITQWINPGSTVITKGTEQYPILLDDSTYYHIDINRVKKPLKSQHWENICQNLPNMSLGFQTNGGDLATQAFLDSCRIRKESPFWNFLRAAGMLY</sequence>
<comment type="caution">
    <text evidence="2">The sequence shown here is derived from an EMBL/GenBank/DDBJ whole genome shotgun (WGS) entry which is preliminary data.</text>
</comment>
<feature type="compositionally biased region" description="Basic and acidic residues" evidence="1">
    <location>
        <begin position="310"/>
        <end position="321"/>
    </location>
</feature>
<dbReference type="Proteomes" id="UP001497623">
    <property type="component" value="Unassembled WGS sequence"/>
</dbReference>
<feature type="compositionally biased region" description="Low complexity" evidence="1">
    <location>
        <begin position="108"/>
        <end position="147"/>
    </location>
</feature>
<feature type="region of interest" description="Disordered" evidence="1">
    <location>
        <begin position="225"/>
        <end position="252"/>
    </location>
</feature>
<name>A0AAV2PQV8_MEGNR</name>
<organism evidence="2 3">
    <name type="scientific">Meganyctiphanes norvegica</name>
    <name type="common">Northern krill</name>
    <name type="synonym">Thysanopoda norvegica</name>
    <dbReference type="NCBI Taxonomy" id="48144"/>
    <lineage>
        <taxon>Eukaryota</taxon>
        <taxon>Metazoa</taxon>
        <taxon>Ecdysozoa</taxon>
        <taxon>Arthropoda</taxon>
        <taxon>Crustacea</taxon>
        <taxon>Multicrustacea</taxon>
        <taxon>Malacostraca</taxon>
        <taxon>Eumalacostraca</taxon>
        <taxon>Eucarida</taxon>
        <taxon>Euphausiacea</taxon>
        <taxon>Euphausiidae</taxon>
        <taxon>Meganyctiphanes</taxon>
    </lineage>
</organism>
<feature type="region of interest" description="Disordered" evidence="1">
    <location>
        <begin position="291"/>
        <end position="371"/>
    </location>
</feature>
<keyword evidence="3" id="KW-1185">Reference proteome</keyword>
<feature type="compositionally biased region" description="Basic residues" evidence="1">
    <location>
        <begin position="327"/>
        <end position="336"/>
    </location>
</feature>
<evidence type="ECO:0000313" key="2">
    <source>
        <dbReference type="EMBL" id="CAL4062541.1"/>
    </source>
</evidence>
<feature type="region of interest" description="Disordered" evidence="1">
    <location>
        <begin position="103"/>
        <end position="202"/>
    </location>
</feature>
<feature type="compositionally biased region" description="Polar residues" evidence="1">
    <location>
        <begin position="337"/>
        <end position="350"/>
    </location>
</feature>
<reference evidence="2 3" key="1">
    <citation type="submission" date="2024-05" db="EMBL/GenBank/DDBJ databases">
        <authorList>
            <person name="Wallberg A."/>
        </authorList>
    </citation>
    <scope>NUCLEOTIDE SEQUENCE [LARGE SCALE GENOMIC DNA]</scope>
</reference>
<feature type="compositionally biased region" description="Pro residues" evidence="1">
    <location>
        <begin position="165"/>
        <end position="194"/>
    </location>
</feature>
<dbReference type="EMBL" id="CAXKWB010000859">
    <property type="protein sequence ID" value="CAL4062541.1"/>
    <property type="molecule type" value="Genomic_DNA"/>
</dbReference>
<evidence type="ECO:0000256" key="1">
    <source>
        <dbReference type="SAM" id="MobiDB-lite"/>
    </source>
</evidence>
<accession>A0AAV2PQV8</accession>